<gene>
    <name evidence="5" type="ORF">PAC_17397</name>
</gene>
<sequence length="249" mass="27982">MHSAKPSAALQKQLRATFTEDADLYDRSRPHYPAPLFADLATLAHLTPSSRILEIGSGTGRATIPLARLGCHITGIELGNEMAAVARRNLSAFPEAEIVVLTFEDWRLPEDKFDLVVSVAAWHWVEEDIRMEKAADALREGGVQRLYEKFGLAPVAGLRLPAAKDIPGDAGEFEREERFGKVRFRHYEWEETYSTQEYLNVLLTYSNHRLLEEGIKEGLLSSIADLINRKYGGKIAKRYMVQTAVAKKL</sequence>
<evidence type="ECO:0000256" key="1">
    <source>
        <dbReference type="ARBA" id="ARBA00022603"/>
    </source>
</evidence>
<protein>
    <recommendedName>
        <fullName evidence="4">Methyltransferase domain-containing protein</fullName>
    </recommendedName>
</protein>
<proteinExistence type="predicted"/>
<keyword evidence="3" id="KW-0949">S-adenosyl-L-methionine</keyword>
<organism evidence="5 6">
    <name type="scientific">Phialocephala subalpina</name>
    <dbReference type="NCBI Taxonomy" id="576137"/>
    <lineage>
        <taxon>Eukaryota</taxon>
        <taxon>Fungi</taxon>
        <taxon>Dikarya</taxon>
        <taxon>Ascomycota</taxon>
        <taxon>Pezizomycotina</taxon>
        <taxon>Leotiomycetes</taxon>
        <taxon>Helotiales</taxon>
        <taxon>Mollisiaceae</taxon>
        <taxon>Phialocephala</taxon>
        <taxon>Phialocephala fortinii species complex</taxon>
    </lineage>
</organism>
<dbReference type="SUPFAM" id="SSF53335">
    <property type="entry name" value="S-adenosyl-L-methionine-dependent methyltransferases"/>
    <property type="match status" value="1"/>
</dbReference>
<evidence type="ECO:0000256" key="3">
    <source>
        <dbReference type="ARBA" id="ARBA00022691"/>
    </source>
</evidence>
<dbReference type="CDD" id="cd02440">
    <property type="entry name" value="AdoMet_MTases"/>
    <property type="match status" value="1"/>
</dbReference>
<keyword evidence="1" id="KW-0489">Methyltransferase</keyword>
<dbReference type="OrthoDB" id="540004at2759"/>
<evidence type="ECO:0000313" key="5">
    <source>
        <dbReference type="EMBL" id="CZR67498.1"/>
    </source>
</evidence>
<dbReference type="GO" id="GO:0008168">
    <property type="term" value="F:methyltransferase activity"/>
    <property type="evidence" value="ECO:0007669"/>
    <property type="project" value="UniProtKB-KW"/>
</dbReference>
<keyword evidence="2" id="KW-0808">Transferase</keyword>
<dbReference type="PANTHER" id="PTHR43464">
    <property type="entry name" value="METHYLTRANSFERASE"/>
    <property type="match status" value="1"/>
</dbReference>
<dbReference type="InterPro" id="IPR029063">
    <property type="entry name" value="SAM-dependent_MTases_sf"/>
</dbReference>
<dbReference type="Pfam" id="PF13649">
    <property type="entry name" value="Methyltransf_25"/>
    <property type="match status" value="1"/>
</dbReference>
<reference evidence="5 6" key="1">
    <citation type="submission" date="2016-03" db="EMBL/GenBank/DDBJ databases">
        <authorList>
            <person name="Ploux O."/>
        </authorList>
    </citation>
    <scope>NUCLEOTIDE SEQUENCE [LARGE SCALE GENOMIC DNA]</scope>
    <source>
        <strain evidence="5 6">UAMH 11012</strain>
    </source>
</reference>
<dbReference type="PANTHER" id="PTHR43464:SF19">
    <property type="entry name" value="UBIQUINONE BIOSYNTHESIS O-METHYLTRANSFERASE, MITOCHONDRIAL"/>
    <property type="match status" value="1"/>
</dbReference>
<evidence type="ECO:0000256" key="2">
    <source>
        <dbReference type="ARBA" id="ARBA00022679"/>
    </source>
</evidence>
<evidence type="ECO:0000259" key="4">
    <source>
        <dbReference type="Pfam" id="PF13649"/>
    </source>
</evidence>
<dbReference type="InterPro" id="IPR041698">
    <property type="entry name" value="Methyltransf_25"/>
</dbReference>
<name>A0A1L7XRB8_9HELO</name>
<dbReference type="Proteomes" id="UP000184330">
    <property type="component" value="Unassembled WGS sequence"/>
</dbReference>
<keyword evidence="6" id="KW-1185">Reference proteome</keyword>
<accession>A0A1L7XRB8</accession>
<dbReference type="EMBL" id="FJOG01000044">
    <property type="protein sequence ID" value="CZR67498.1"/>
    <property type="molecule type" value="Genomic_DNA"/>
</dbReference>
<dbReference type="STRING" id="576137.A0A1L7XRB8"/>
<dbReference type="GO" id="GO:0032259">
    <property type="term" value="P:methylation"/>
    <property type="evidence" value="ECO:0007669"/>
    <property type="project" value="UniProtKB-KW"/>
</dbReference>
<feature type="domain" description="Methyltransferase" evidence="4">
    <location>
        <begin position="52"/>
        <end position="142"/>
    </location>
</feature>
<dbReference type="AlphaFoldDB" id="A0A1L7XRB8"/>
<dbReference type="Gene3D" id="3.40.50.150">
    <property type="entry name" value="Vaccinia Virus protein VP39"/>
    <property type="match status" value="1"/>
</dbReference>
<evidence type="ECO:0000313" key="6">
    <source>
        <dbReference type="Proteomes" id="UP000184330"/>
    </source>
</evidence>